<comment type="caution">
    <text evidence="2">The sequence shown here is derived from an EMBL/GenBank/DDBJ whole genome shotgun (WGS) entry which is preliminary data.</text>
</comment>
<proteinExistence type="predicted"/>
<feature type="compositionally biased region" description="Pro residues" evidence="1">
    <location>
        <begin position="276"/>
        <end position="286"/>
    </location>
</feature>
<sequence length="423" mass="48616">MIANAKAVAHGIRAMLYVSGESRNKKHPERITRICDNFMPQGMDATGIWTEMKFATMNHPNIKNNVIRMEISPAMEHTENFTVDDWRQLWNDFAAAFDSQEIRDKDGKTVSARTNISHSKSSVWLHEESKSGIPHLHAIVCRVDEDGNINNDHAIHLRAQRAAEKVARQRGWITAMCIHERNIPQVSTDCMEALRELDKWSWDGYKERLAAKGYELHLRKDKKDVIRGYVLCKGNTKFKASELGKGRNLTASRIRQTWEKLHPEQDKQKAKQASPTPKPTATPTPKPTVLNAAKQKQQPIIRQSNPIFEDYMNYKPNYLPTEFEHDGKSYKRYLPDKVLDFFNDEFDYQELANWQDLQNLAMAYFTLIASPYEVTSGGSGGGSQSDLKWGRDPEEDEIEFARRCAREASYRLGLQKKSGMKRK</sequence>
<feature type="region of interest" description="Disordered" evidence="1">
    <location>
        <begin position="260"/>
        <end position="297"/>
    </location>
</feature>
<accession>A0A415BQT2</accession>
<evidence type="ECO:0000256" key="1">
    <source>
        <dbReference type="SAM" id="MobiDB-lite"/>
    </source>
</evidence>
<protein>
    <submittedName>
        <fullName evidence="2">Relaxase</fullName>
    </submittedName>
</protein>
<dbReference type="EMBL" id="QRLF01000020">
    <property type="protein sequence ID" value="RHI89973.1"/>
    <property type="molecule type" value="Genomic_DNA"/>
</dbReference>
<dbReference type="RefSeq" id="WP_118291184.1">
    <property type="nucleotide sequence ID" value="NZ_QRLF01000020.1"/>
</dbReference>
<gene>
    <name evidence="2" type="ORF">DW150_12730</name>
</gene>
<name>A0A415BQT2_PHOVU</name>
<evidence type="ECO:0000313" key="3">
    <source>
        <dbReference type="Proteomes" id="UP000285777"/>
    </source>
</evidence>
<organism evidence="2 3">
    <name type="scientific">Phocaeicola vulgatus</name>
    <name type="common">Bacteroides vulgatus</name>
    <dbReference type="NCBI Taxonomy" id="821"/>
    <lineage>
        <taxon>Bacteria</taxon>
        <taxon>Pseudomonadati</taxon>
        <taxon>Bacteroidota</taxon>
        <taxon>Bacteroidia</taxon>
        <taxon>Bacteroidales</taxon>
        <taxon>Bacteroidaceae</taxon>
        <taxon>Phocaeicola</taxon>
    </lineage>
</organism>
<evidence type="ECO:0000313" key="2">
    <source>
        <dbReference type="EMBL" id="RHI89973.1"/>
    </source>
</evidence>
<dbReference type="Proteomes" id="UP000285777">
    <property type="component" value="Unassembled WGS sequence"/>
</dbReference>
<dbReference type="AlphaFoldDB" id="A0A415BQT2"/>
<reference evidence="2 3" key="1">
    <citation type="submission" date="2018-08" db="EMBL/GenBank/DDBJ databases">
        <title>A genome reference for cultivated species of the human gut microbiota.</title>
        <authorList>
            <person name="Zou Y."/>
            <person name="Xue W."/>
            <person name="Luo G."/>
        </authorList>
    </citation>
    <scope>NUCLEOTIDE SEQUENCE [LARGE SCALE GENOMIC DNA]</scope>
    <source>
        <strain evidence="2 3">AM13-21</strain>
    </source>
</reference>
<feature type="compositionally biased region" description="Basic and acidic residues" evidence="1">
    <location>
        <begin position="260"/>
        <end position="269"/>
    </location>
</feature>